<protein>
    <submittedName>
        <fullName evidence="1">SusD-like starch-binding protein associating with outer membrane</fullName>
    </submittedName>
</protein>
<dbReference type="SUPFAM" id="SSF48452">
    <property type="entry name" value="TPR-like"/>
    <property type="match status" value="1"/>
</dbReference>
<gene>
    <name evidence="1" type="ORF">C7460_10245</name>
</gene>
<keyword evidence="2" id="KW-1185">Reference proteome</keyword>
<dbReference type="AlphaFoldDB" id="A0A3D9L978"/>
<proteinExistence type="predicted"/>
<dbReference type="InterPro" id="IPR041662">
    <property type="entry name" value="SusD-like_2"/>
</dbReference>
<dbReference type="InterPro" id="IPR011990">
    <property type="entry name" value="TPR-like_helical_dom_sf"/>
</dbReference>
<sequence length="461" mass="50219">MNSINKNIIKSILILSMSTFGWSCSDEVLNEIDTDPNALNPQQVLPVNVWVAASERLVTNVMGNTSAVAAATFSELLSNSTNNGYRADFTATPTWVQMYYTLNDFEQIITRAEANESWNFAGCAKVLKAYTLAVATDLFGDIPYSETGKPTQIQNPKVDTQEAIYAEVLALLEGGIADLGKGAEDDFAGVDQFYGGNIGLWLKTAYGLKARYLNRLSNRSDHDDQIIAALASAYQSNDDNLVFSGYSENNRNPIGNLNADLVVHSTFVNTLLQFENGDSVTDPRAEIWMTLHDNTYKGAIGFAESGGLYNDFSAPKAPFFGPAAPMPLLTFSELKFIEAETLLRQGNTVASNDAYEAAVTASMNSFGVDAAAIATFAAASEVFPGASALALEDIMRQKFLSFFVYQGIEAYNDIRRTGIPANQEEQPVKFPLPNSEADINSNLEGQTFTSLTNADKVWWAK</sequence>
<comment type="caution">
    <text evidence="1">The sequence shown here is derived from an EMBL/GenBank/DDBJ whole genome shotgun (WGS) entry which is preliminary data.</text>
</comment>
<organism evidence="1 2">
    <name type="scientific">Marinoscillum furvescens DSM 4134</name>
    <dbReference type="NCBI Taxonomy" id="1122208"/>
    <lineage>
        <taxon>Bacteria</taxon>
        <taxon>Pseudomonadati</taxon>
        <taxon>Bacteroidota</taxon>
        <taxon>Cytophagia</taxon>
        <taxon>Cytophagales</taxon>
        <taxon>Reichenbachiellaceae</taxon>
        <taxon>Marinoscillum</taxon>
    </lineage>
</organism>
<accession>A0A3D9L978</accession>
<dbReference type="Proteomes" id="UP000256779">
    <property type="component" value="Unassembled WGS sequence"/>
</dbReference>
<evidence type="ECO:0000313" key="1">
    <source>
        <dbReference type="EMBL" id="REE02027.1"/>
    </source>
</evidence>
<dbReference type="Gene3D" id="1.25.40.390">
    <property type="match status" value="1"/>
</dbReference>
<reference evidence="1 2" key="1">
    <citation type="submission" date="2018-07" db="EMBL/GenBank/DDBJ databases">
        <title>Genomic Encyclopedia of Type Strains, Phase IV (KMG-IV): sequencing the most valuable type-strain genomes for metagenomic binning, comparative biology and taxonomic classification.</title>
        <authorList>
            <person name="Goeker M."/>
        </authorList>
    </citation>
    <scope>NUCLEOTIDE SEQUENCE [LARGE SCALE GENOMIC DNA]</scope>
    <source>
        <strain evidence="1 2">DSM 4134</strain>
    </source>
</reference>
<dbReference type="RefSeq" id="WP_115866565.1">
    <property type="nucleotide sequence ID" value="NZ_QREG01000002.1"/>
</dbReference>
<name>A0A3D9L978_MARFU</name>
<evidence type="ECO:0000313" key="2">
    <source>
        <dbReference type="Proteomes" id="UP000256779"/>
    </source>
</evidence>
<dbReference type="EMBL" id="QREG01000002">
    <property type="protein sequence ID" value="REE02027.1"/>
    <property type="molecule type" value="Genomic_DNA"/>
</dbReference>
<dbReference type="Pfam" id="PF12771">
    <property type="entry name" value="SusD-like_2"/>
    <property type="match status" value="1"/>
</dbReference>
<dbReference type="OrthoDB" id="622163at2"/>